<gene>
    <name evidence="2" type="ORF">WJX73_007127</name>
</gene>
<feature type="transmembrane region" description="Helical" evidence="1">
    <location>
        <begin position="319"/>
        <end position="340"/>
    </location>
</feature>
<proteinExistence type="predicted"/>
<keyword evidence="1" id="KW-0812">Transmembrane</keyword>
<feature type="transmembrane region" description="Helical" evidence="1">
    <location>
        <begin position="229"/>
        <end position="253"/>
    </location>
</feature>
<reference evidence="2 3" key="1">
    <citation type="journal article" date="2024" name="Nat. Commun.">
        <title>Phylogenomics reveals the evolutionary origins of lichenization in chlorophyte algae.</title>
        <authorList>
            <person name="Puginier C."/>
            <person name="Libourel C."/>
            <person name="Otte J."/>
            <person name="Skaloud P."/>
            <person name="Haon M."/>
            <person name="Grisel S."/>
            <person name="Petersen M."/>
            <person name="Berrin J.G."/>
            <person name="Delaux P.M."/>
            <person name="Dal Grande F."/>
            <person name="Keller J."/>
        </authorList>
    </citation>
    <scope>NUCLEOTIDE SEQUENCE [LARGE SCALE GENOMIC DNA]</scope>
    <source>
        <strain evidence="2 3">SAG 2036</strain>
    </source>
</reference>
<dbReference type="AlphaFoldDB" id="A0AAW1PRD3"/>
<dbReference type="EMBL" id="JALJOQ010000006">
    <property type="protein sequence ID" value="KAK9812538.1"/>
    <property type="molecule type" value="Genomic_DNA"/>
</dbReference>
<organism evidence="2 3">
    <name type="scientific">Symbiochloris irregularis</name>
    <dbReference type="NCBI Taxonomy" id="706552"/>
    <lineage>
        <taxon>Eukaryota</taxon>
        <taxon>Viridiplantae</taxon>
        <taxon>Chlorophyta</taxon>
        <taxon>core chlorophytes</taxon>
        <taxon>Trebouxiophyceae</taxon>
        <taxon>Trebouxiales</taxon>
        <taxon>Trebouxiaceae</taxon>
        <taxon>Symbiochloris</taxon>
    </lineage>
</organism>
<keyword evidence="3" id="KW-1185">Reference proteome</keyword>
<dbReference type="Proteomes" id="UP001465755">
    <property type="component" value="Unassembled WGS sequence"/>
</dbReference>
<feature type="transmembrane region" description="Helical" evidence="1">
    <location>
        <begin position="265"/>
        <end position="287"/>
    </location>
</feature>
<accession>A0AAW1PRD3</accession>
<keyword evidence="1" id="KW-1133">Transmembrane helix</keyword>
<sequence>MAETRGRCSRKRYRELIMVCTQDLARIDSRAVGFGELDAAEAGALHDKLLGEISEARHASEQALQGRQERAHSKLIRRSTKSPCQNASWPGHGSWIFYAPDLEEHVAWRRSKIALLAIGMAVVLVANVTYLGFLAPPRFSRESLWNFTHPKQHISTDQQNLNATELLQEQEAAVKHPESFIALILNKTEYNLTTGNSDLAMLSLSDYVAIYSVGDSAIFCGSSLSTPFAVINGFAFTMALSAVMIVGVLPIFTKRHCWDLRLARIGAIFMAVCLLCFLVAFLLAGFITSGKGVDLDTCAFTIQGYMHHRATADSIVTGGIYATLGLAGVLVLLVIVLAAIV</sequence>
<protein>
    <submittedName>
        <fullName evidence="2">Uncharacterized protein</fullName>
    </submittedName>
</protein>
<name>A0AAW1PRD3_9CHLO</name>
<keyword evidence="1" id="KW-0472">Membrane</keyword>
<feature type="transmembrane region" description="Helical" evidence="1">
    <location>
        <begin position="113"/>
        <end position="135"/>
    </location>
</feature>
<evidence type="ECO:0000313" key="2">
    <source>
        <dbReference type="EMBL" id="KAK9812538.1"/>
    </source>
</evidence>
<evidence type="ECO:0000256" key="1">
    <source>
        <dbReference type="SAM" id="Phobius"/>
    </source>
</evidence>
<comment type="caution">
    <text evidence="2">The sequence shown here is derived from an EMBL/GenBank/DDBJ whole genome shotgun (WGS) entry which is preliminary data.</text>
</comment>
<evidence type="ECO:0000313" key="3">
    <source>
        <dbReference type="Proteomes" id="UP001465755"/>
    </source>
</evidence>